<dbReference type="SUPFAM" id="SSF49482">
    <property type="entry name" value="Aromatic compound dioxygenase"/>
    <property type="match status" value="1"/>
</dbReference>
<evidence type="ECO:0000313" key="3">
    <source>
        <dbReference type="Proteomes" id="UP001642482"/>
    </source>
</evidence>
<dbReference type="EMBL" id="CAWUHD010000195">
    <property type="protein sequence ID" value="CAK7237848.1"/>
    <property type="molecule type" value="Genomic_DNA"/>
</dbReference>
<dbReference type="InterPro" id="IPR007535">
    <property type="entry name" value="Catechol_dOase_N"/>
</dbReference>
<organism evidence="2 3">
    <name type="scientific">Sporothrix eucalyptigena</name>
    <dbReference type="NCBI Taxonomy" id="1812306"/>
    <lineage>
        <taxon>Eukaryota</taxon>
        <taxon>Fungi</taxon>
        <taxon>Dikarya</taxon>
        <taxon>Ascomycota</taxon>
        <taxon>Pezizomycotina</taxon>
        <taxon>Sordariomycetes</taxon>
        <taxon>Sordariomycetidae</taxon>
        <taxon>Ophiostomatales</taxon>
        <taxon>Ophiostomataceae</taxon>
        <taxon>Sporothrix</taxon>
    </lineage>
</organism>
<name>A0ABP0D0I3_9PEZI</name>
<evidence type="ECO:0000259" key="1">
    <source>
        <dbReference type="Pfam" id="PF04444"/>
    </source>
</evidence>
<proteinExistence type="predicted"/>
<feature type="domain" description="Catechol dioxygenase N-terminal" evidence="1">
    <location>
        <begin position="2"/>
        <end position="24"/>
    </location>
</feature>
<accession>A0ABP0D0I3</accession>
<keyword evidence="2" id="KW-0648">Protein biosynthesis</keyword>
<keyword evidence="2" id="KW-0396">Initiation factor</keyword>
<comment type="caution">
    <text evidence="2">The sequence shown here is derived from an EMBL/GenBank/DDBJ whole genome shotgun (WGS) entry which is preliminary data.</text>
</comment>
<dbReference type="Proteomes" id="UP001642482">
    <property type="component" value="Unassembled WGS sequence"/>
</dbReference>
<sequence length="93" mass="10826">MLERLVTHLHDFARETRLSTDEWIETDLTGHCDVQPPGQQGPDGRCVMVSDTQLGFWFEAIKPVPYQIPHDGPVGKLLQFFQRHRYTGRATWY</sequence>
<dbReference type="Gene3D" id="2.60.130.10">
    <property type="entry name" value="Aromatic compound dioxygenase"/>
    <property type="match status" value="1"/>
</dbReference>
<gene>
    <name evidence="2" type="primary">EIF1B</name>
    <name evidence="2" type="ORF">SEUCBS140593_010160</name>
</gene>
<protein>
    <submittedName>
        <fullName evidence="2">Eukaryotic translation initiation factor 1b</fullName>
    </submittedName>
</protein>
<reference evidence="2 3" key="1">
    <citation type="submission" date="2024-01" db="EMBL/GenBank/DDBJ databases">
        <authorList>
            <person name="Allen C."/>
            <person name="Tagirdzhanova G."/>
        </authorList>
    </citation>
    <scope>NUCLEOTIDE SEQUENCE [LARGE SCALE GENOMIC DNA]</scope>
</reference>
<dbReference type="GO" id="GO:0003743">
    <property type="term" value="F:translation initiation factor activity"/>
    <property type="evidence" value="ECO:0007669"/>
    <property type="project" value="UniProtKB-KW"/>
</dbReference>
<dbReference type="InterPro" id="IPR015889">
    <property type="entry name" value="Intradiol_dOase_core"/>
</dbReference>
<dbReference type="Pfam" id="PF04444">
    <property type="entry name" value="Dioxygenase_N"/>
    <property type="match status" value="1"/>
</dbReference>
<evidence type="ECO:0000313" key="2">
    <source>
        <dbReference type="EMBL" id="CAK7237848.1"/>
    </source>
</evidence>
<keyword evidence="3" id="KW-1185">Reference proteome</keyword>